<name>A0A2M9A3Z6_9BACT</name>
<gene>
    <name evidence="1" type="ORF">BGX16_0298</name>
</gene>
<dbReference type="AlphaFoldDB" id="A0A2M9A3Z6"/>
<dbReference type="EMBL" id="PGEX01000001">
    <property type="protein sequence ID" value="PJJ40378.1"/>
    <property type="molecule type" value="Genomic_DNA"/>
</dbReference>
<sequence>MKEKILNYIKSFNWKFLFIFAAACILLAILNNIRADANHSVEWIGTQEVFEKPEGF</sequence>
<organism evidence="1 2">
    <name type="scientific">Hallerella succinigenes</name>
    <dbReference type="NCBI Taxonomy" id="1896222"/>
    <lineage>
        <taxon>Bacteria</taxon>
        <taxon>Pseudomonadati</taxon>
        <taxon>Fibrobacterota</taxon>
        <taxon>Fibrobacteria</taxon>
        <taxon>Fibrobacterales</taxon>
        <taxon>Fibrobacteraceae</taxon>
        <taxon>Hallerella</taxon>
    </lineage>
</organism>
<evidence type="ECO:0000313" key="1">
    <source>
        <dbReference type="EMBL" id="PJJ40378.1"/>
    </source>
</evidence>
<proteinExistence type="predicted"/>
<dbReference type="RefSeq" id="WP_157797808.1">
    <property type="nucleotide sequence ID" value="NZ_JAQXKX010000015.1"/>
</dbReference>
<reference evidence="1 2" key="1">
    <citation type="submission" date="2017-11" db="EMBL/GenBank/DDBJ databases">
        <title>Animal gut microbial communities from fecal samples from Wisconsin, USA.</title>
        <authorList>
            <person name="Neumann A."/>
        </authorList>
    </citation>
    <scope>NUCLEOTIDE SEQUENCE [LARGE SCALE GENOMIC DNA]</scope>
    <source>
        <strain evidence="1 2">UWS3</strain>
    </source>
</reference>
<evidence type="ECO:0000313" key="2">
    <source>
        <dbReference type="Proteomes" id="UP000231134"/>
    </source>
</evidence>
<keyword evidence="2" id="KW-1185">Reference proteome</keyword>
<comment type="caution">
    <text evidence="1">The sequence shown here is derived from an EMBL/GenBank/DDBJ whole genome shotgun (WGS) entry which is preliminary data.</text>
</comment>
<protein>
    <submittedName>
        <fullName evidence="1">Uncharacterized protein</fullName>
    </submittedName>
</protein>
<dbReference type="Proteomes" id="UP000231134">
    <property type="component" value="Unassembled WGS sequence"/>
</dbReference>
<accession>A0A2M9A3Z6</accession>